<evidence type="ECO:0000313" key="2">
    <source>
        <dbReference type="EMBL" id="OGZ63293.1"/>
    </source>
</evidence>
<feature type="domain" description="Aminoglycoside phosphotransferase" evidence="1">
    <location>
        <begin position="13"/>
        <end position="212"/>
    </location>
</feature>
<reference evidence="2 3" key="1">
    <citation type="journal article" date="2016" name="Nat. Commun.">
        <title>Thousands of microbial genomes shed light on interconnected biogeochemical processes in an aquifer system.</title>
        <authorList>
            <person name="Anantharaman K."/>
            <person name="Brown C.T."/>
            <person name="Hug L.A."/>
            <person name="Sharon I."/>
            <person name="Castelle C.J."/>
            <person name="Probst A.J."/>
            <person name="Thomas B.C."/>
            <person name="Singh A."/>
            <person name="Wilkins M.J."/>
            <person name="Karaoz U."/>
            <person name="Brodie E.L."/>
            <person name="Williams K.H."/>
            <person name="Hubbard S.S."/>
            <person name="Banfield J.F."/>
        </authorList>
    </citation>
    <scope>NUCLEOTIDE SEQUENCE [LARGE SCALE GENOMIC DNA]</scope>
</reference>
<protein>
    <recommendedName>
        <fullName evidence="1">Aminoglycoside phosphotransferase domain-containing protein</fullName>
    </recommendedName>
</protein>
<evidence type="ECO:0000313" key="3">
    <source>
        <dbReference type="Proteomes" id="UP000178991"/>
    </source>
</evidence>
<dbReference type="InterPro" id="IPR002575">
    <property type="entry name" value="Aminoglycoside_PTrfase"/>
</dbReference>
<dbReference type="SUPFAM" id="SSF56112">
    <property type="entry name" value="Protein kinase-like (PK-like)"/>
    <property type="match status" value="1"/>
</dbReference>
<gene>
    <name evidence="2" type="ORF">A2639_02525</name>
</gene>
<comment type="caution">
    <text evidence="2">The sequence shown here is derived from an EMBL/GenBank/DDBJ whole genome shotgun (WGS) entry which is preliminary data.</text>
</comment>
<dbReference type="Gene3D" id="3.30.200.150">
    <property type="match status" value="1"/>
</dbReference>
<dbReference type="InterPro" id="IPR011009">
    <property type="entry name" value="Kinase-like_dom_sf"/>
</dbReference>
<sequence>MSTNQKQFLPVKLAGGESSSVILQRTGNKKFVLKHSVRNNLKREQIALKIAKKSGVSVPAVLSYKDGNLSLEFIDGRNIKKSDLSDLFFKNLGMVLKKLHGVKVFKVGDLTSPKQFSEKNWFSFLKARLSRGINYLIQNKKITKAEGKKFLDCWIAQSRKLPKCSFRPSLVHNDVHLDNVLITKSGKLYLIDFEDAFYGDPLYDLIPFSDFHPRLFPKLKKYYNNKAVLSNGWQEWFEIYEFIHWVSLGSFYVDIGKQKNYHRYLSKILNFCRQRKT</sequence>
<dbReference type="InterPro" id="IPR051678">
    <property type="entry name" value="AGP_Transferase"/>
</dbReference>
<dbReference type="Pfam" id="PF01636">
    <property type="entry name" value="APH"/>
    <property type="match status" value="1"/>
</dbReference>
<proteinExistence type="predicted"/>
<dbReference type="PANTHER" id="PTHR21310">
    <property type="entry name" value="AMINOGLYCOSIDE PHOSPHOTRANSFERASE-RELATED-RELATED"/>
    <property type="match status" value="1"/>
</dbReference>
<dbReference type="Gene3D" id="3.90.1200.10">
    <property type="match status" value="1"/>
</dbReference>
<dbReference type="AlphaFoldDB" id="A0A1G2HLF8"/>
<evidence type="ECO:0000259" key="1">
    <source>
        <dbReference type="Pfam" id="PF01636"/>
    </source>
</evidence>
<dbReference type="Proteomes" id="UP000178991">
    <property type="component" value="Unassembled WGS sequence"/>
</dbReference>
<dbReference type="EMBL" id="MHOL01000004">
    <property type="protein sequence ID" value="OGZ63293.1"/>
    <property type="molecule type" value="Genomic_DNA"/>
</dbReference>
<name>A0A1G2HLF8_9BACT</name>
<organism evidence="2 3">
    <name type="scientific">Candidatus Staskawiczbacteria bacterium RIFCSPHIGHO2_01_FULL_34_27</name>
    <dbReference type="NCBI Taxonomy" id="1802199"/>
    <lineage>
        <taxon>Bacteria</taxon>
        <taxon>Candidatus Staskawicziibacteriota</taxon>
    </lineage>
</organism>
<accession>A0A1G2HLF8</accession>